<feature type="transmembrane region" description="Helical" evidence="1">
    <location>
        <begin position="122"/>
        <end position="138"/>
    </location>
</feature>
<dbReference type="EMBL" id="JAVDWE010000004">
    <property type="protein sequence ID" value="MDR7093993.1"/>
    <property type="molecule type" value="Genomic_DNA"/>
</dbReference>
<dbReference type="PANTHER" id="PTHR14969">
    <property type="entry name" value="SPHINGOSINE-1-PHOSPHATE PHOSPHOHYDROLASE"/>
    <property type="match status" value="1"/>
</dbReference>
<gene>
    <name evidence="3" type="ORF">J2X09_001731</name>
</gene>
<keyword evidence="1" id="KW-0812">Transmembrane</keyword>
<keyword evidence="1" id="KW-1133">Transmembrane helix</keyword>
<keyword evidence="3" id="KW-0378">Hydrolase</keyword>
<feature type="transmembrane region" description="Helical" evidence="1">
    <location>
        <begin position="182"/>
        <end position="205"/>
    </location>
</feature>
<feature type="transmembrane region" description="Helical" evidence="1">
    <location>
        <begin position="145"/>
        <end position="162"/>
    </location>
</feature>
<dbReference type="GO" id="GO:0050380">
    <property type="term" value="F:undecaprenyl-diphosphatase activity"/>
    <property type="evidence" value="ECO:0007669"/>
    <property type="project" value="UniProtKB-EC"/>
</dbReference>
<dbReference type="Gene3D" id="1.20.144.10">
    <property type="entry name" value="Phosphatidic acid phosphatase type 2/haloperoxidase"/>
    <property type="match status" value="2"/>
</dbReference>
<dbReference type="InterPro" id="IPR000326">
    <property type="entry name" value="PAP2/HPO"/>
</dbReference>
<evidence type="ECO:0000313" key="3">
    <source>
        <dbReference type="EMBL" id="MDR7093993.1"/>
    </source>
</evidence>
<evidence type="ECO:0000313" key="4">
    <source>
        <dbReference type="Proteomes" id="UP001265550"/>
    </source>
</evidence>
<dbReference type="CDD" id="cd03392">
    <property type="entry name" value="PAP2_like_2"/>
    <property type="match status" value="1"/>
</dbReference>
<sequence length="269" mass="29191">MQHDLTQALAFAEWLGKHFIPVLAVALVLALLATTALVIAYRHSSVRNAWSNWPRPLLLGVCLAIGAGILIGTASLFAEMLEAFDADEEIGRFDERLTETLARELSPAALRFFGTLTHLGDPMPLTLLVIALGVVLLVRRHTALALGWVVACAGAGALNQLLKRIFERVRPVHDHGFAQADGYSFPSGHTSGSLVVYGMLAYLCLRLLPPRWHLPSVLLAAALAFSIGWSRVVLQVHWASDVVAGFAFGVAWLTLCIAALELSRRFARA</sequence>
<feature type="domain" description="Phosphatidic acid phosphatase type 2/haloperoxidase" evidence="2">
    <location>
        <begin position="142"/>
        <end position="257"/>
    </location>
</feature>
<comment type="caution">
    <text evidence="3">The sequence shown here is derived from an EMBL/GenBank/DDBJ whole genome shotgun (WGS) entry which is preliminary data.</text>
</comment>
<dbReference type="InterPro" id="IPR036938">
    <property type="entry name" value="PAP2/HPO_sf"/>
</dbReference>
<reference evidence="3 4" key="1">
    <citation type="submission" date="2023-07" db="EMBL/GenBank/DDBJ databases">
        <title>Sorghum-associated microbial communities from plants grown in Nebraska, USA.</title>
        <authorList>
            <person name="Schachtman D."/>
        </authorList>
    </citation>
    <scope>NUCLEOTIDE SEQUENCE [LARGE SCALE GENOMIC DNA]</scope>
    <source>
        <strain evidence="3 4">BE240</strain>
    </source>
</reference>
<dbReference type="RefSeq" id="WP_204733284.1">
    <property type="nucleotide sequence ID" value="NZ_JAVDWE010000004.1"/>
</dbReference>
<dbReference type="Pfam" id="PF01569">
    <property type="entry name" value="PAP2"/>
    <property type="match status" value="1"/>
</dbReference>
<name>A0ABU1V957_9BURK</name>
<evidence type="ECO:0000259" key="2">
    <source>
        <dbReference type="SMART" id="SM00014"/>
    </source>
</evidence>
<dbReference type="Proteomes" id="UP001265550">
    <property type="component" value="Unassembled WGS sequence"/>
</dbReference>
<feature type="transmembrane region" description="Helical" evidence="1">
    <location>
        <begin position="20"/>
        <end position="41"/>
    </location>
</feature>
<evidence type="ECO:0000256" key="1">
    <source>
        <dbReference type="SAM" id="Phobius"/>
    </source>
</evidence>
<accession>A0ABU1V957</accession>
<keyword evidence="4" id="KW-1185">Reference proteome</keyword>
<feature type="transmembrane region" description="Helical" evidence="1">
    <location>
        <begin position="212"/>
        <end position="230"/>
    </location>
</feature>
<dbReference type="PANTHER" id="PTHR14969:SF13">
    <property type="entry name" value="AT30094P"/>
    <property type="match status" value="1"/>
</dbReference>
<dbReference type="SMART" id="SM00014">
    <property type="entry name" value="acidPPc"/>
    <property type="match status" value="1"/>
</dbReference>
<proteinExistence type="predicted"/>
<feature type="transmembrane region" description="Helical" evidence="1">
    <location>
        <begin position="242"/>
        <end position="262"/>
    </location>
</feature>
<protein>
    <submittedName>
        <fullName evidence="3">Undecaprenyl-diphosphatase</fullName>
        <ecNumber evidence="3">3.6.1.27</ecNumber>
    </submittedName>
</protein>
<feature type="transmembrane region" description="Helical" evidence="1">
    <location>
        <begin position="57"/>
        <end position="78"/>
    </location>
</feature>
<keyword evidence="1" id="KW-0472">Membrane</keyword>
<dbReference type="EC" id="3.6.1.27" evidence="3"/>
<organism evidence="3 4">
    <name type="scientific">Hydrogenophaga laconesensis</name>
    <dbReference type="NCBI Taxonomy" id="1805971"/>
    <lineage>
        <taxon>Bacteria</taxon>
        <taxon>Pseudomonadati</taxon>
        <taxon>Pseudomonadota</taxon>
        <taxon>Betaproteobacteria</taxon>
        <taxon>Burkholderiales</taxon>
        <taxon>Comamonadaceae</taxon>
        <taxon>Hydrogenophaga</taxon>
    </lineage>
</organism>
<dbReference type="SUPFAM" id="SSF48317">
    <property type="entry name" value="Acid phosphatase/Vanadium-dependent haloperoxidase"/>
    <property type="match status" value="1"/>
</dbReference>